<evidence type="ECO:0000313" key="1">
    <source>
        <dbReference type="EMBL" id="PYI30548.1"/>
    </source>
</evidence>
<dbReference type="AlphaFoldDB" id="A0A2V5I1B6"/>
<dbReference type="Proteomes" id="UP000248817">
    <property type="component" value="Unassembled WGS sequence"/>
</dbReference>
<gene>
    <name evidence="1" type="ORF">BP00DRAFT_447386</name>
</gene>
<reference evidence="1 2" key="1">
    <citation type="submission" date="2018-02" db="EMBL/GenBank/DDBJ databases">
        <title>The genomes of Aspergillus section Nigri reveals drivers in fungal speciation.</title>
        <authorList>
            <consortium name="DOE Joint Genome Institute"/>
            <person name="Vesth T.C."/>
            <person name="Nybo J."/>
            <person name="Theobald S."/>
            <person name="Brandl J."/>
            <person name="Frisvad J.C."/>
            <person name="Nielsen K.F."/>
            <person name="Lyhne E.K."/>
            <person name="Kogle M.E."/>
            <person name="Kuo A."/>
            <person name="Riley R."/>
            <person name="Clum A."/>
            <person name="Nolan M."/>
            <person name="Lipzen A."/>
            <person name="Salamov A."/>
            <person name="Henrissat B."/>
            <person name="Wiebenga A."/>
            <person name="De vries R.P."/>
            <person name="Grigoriev I.V."/>
            <person name="Mortensen U.H."/>
            <person name="Andersen M.R."/>
            <person name="Baker S.E."/>
        </authorList>
    </citation>
    <scope>NUCLEOTIDE SEQUENCE [LARGE SCALE GENOMIC DNA]</scope>
    <source>
        <strain evidence="1 2">CBS 114.80</strain>
    </source>
</reference>
<organism evidence="1 2">
    <name type="scientific">Aspergillus indologenus CBS 114.80</name>
    <dbReference type="NCBI Taxonomy" id="1450541"/>
    <lineage>
        <taxon>Eukaryota</taxon>
        <taxon>Fungi</taxon>
        <taxon>Dikarya</taxon>
        <taxon>Ascomycota</taxon>
        <taxon>Pezizomycotina</taxon>
        <taxon>Eurotiomycetes</taxon>
        <taxon>Eurotiomycetidae</taxon>
        <taxon>Eurotiales</taxon>
        <taxon>Aspergillaceae</taxon>
        <taxon>Aspergillus</taxon>
        <taxon>Aspergillus subgen. Circumdati</taxon>
    </lineage>
</organism>
<dbReference type="EMBL" id="KZ825514">
    <property type="protein sequence ID" value="PYI30548.1"/>
    <property type="molecule type" value="Genomic_DNA"/>
</dbReference>
<keyword evidence="2" id="KW-1185">Reference proteome</keyword>
<proteinExistence type="predicted"/>
<name>A0A2V5I1B6_9EURO</name>
<evidence type="ECO:0000313" key="2">
    <source>
        <dbReference type="Proteomes" id="UP000248817"/>
    </source>
</evidence>
<sequence>MDKAKADQEGVPPSVIIELLCCDPRRETPVIVRMYCQIPHTGMERKPASQRATQATDAVCPQATECLATSKKLAEVKCEHSPVLIGSAQTKQGPWGWVPAAISSISDLPLLLREEKLFSWRVP</sequence>
<accession>A0A2V5I1B6</accession>
<protein>
    <submittedName>
        <fullName evidence="1">Uncharacterized protein</fullName>
    </submittedName>
</protein>